<gene>
    <name evidence="4" type="ORF">ATO11_16145</name>
</gene>
<accession>A0A0L1JMD5</accession>
<evidence type="ECO:0000313" key="4">
    <source>
        <dbReference type="EMBL" id="KNG92558.1"/>
    </source>
</evidence>
<protein>
    <recommendedName>
        <fullName evidence="3">N-acetyltransferase domain-containing protein</fullName>
    </recommendedName>
</protein>
<sequence length="169" mass="18708">MTRLDFSVRPTTMADYDAVDALLSRVYPKLLKDDYPPSTRVLVLPRISRAKPQLLSCGTYYAAVTGEERIVGAGGWTRDRSDPLTGHIRHVVADDRFLRQGIARAILDTCLASARARGVTRMVCWSTFTGEPFYAALGFVRQQEITVPLDDGITFPAVEMTRTLAPSSL</sequence>
<feature type="domain" description="N-acetyltransferase" evidence="3">
    <location>
        <begin position="6"/>
        <end position="165"/>
    </location>
</feature>
<keyword evidence="2" id="KW-0012">Acyltransferase</keyword>
<dbReference type="OrthoDB" id="118465at2"/>
<dbReference type="Gene3D" id="3.40.630.30">
    <property type="match status" value="1"/>
</dbReference>
<dbReference type="STRING" id="1317121.ATO11_16145"/>
<evidence type="ECO:0000259" key="3">
    <source>
        <dbReference type="PROSITE" id="PS51186"/>
    </source>
</evidence>
<keyword evidence="5" id="KW-1185">Reference proteome</keyword>
<dbReference type="InterPro" id="IPR050832">
    <property type="entry name" value="Bact_Acetyltransf"/>
</dbReference>
<dbReference type="CDD" id="cd04301">
    <property type="entry name" value="NAT_SF"/>
    <property type="match status" value="1"/>
</dbReference>
<dbReference type="InterPro" id="IPR016181">
    <property type="entry name" value="Acyl_CoA_acyltransferase"/>
</dbReference>
<dbReference type="AlphaFoldDB" id="A0A0L1JMD5"/>
<dbReference type="RefSeq" id="WP_050531943.1">
    <property type="nucleotide sequence ID" value="NZ_AQQZ01000008.1"/>
</dbReference>
<organism evidence="4 5">
    <name type="scientific">Pseudaestuariivita atlantica</name>
    <dbReference type="NCBI Taxonomy" id="1317121"/>
    <lineage>
        <taxon>Bacteria</taxon>
        <taxon>Pseudomonadati</taxon>
        <taxon>Pseudomonadota</taxon>
        <taxon>Alphaproteobacteria</taxon>
        <taxon>Rhodobacterales</taxon>
        <taxon>Paracoccaceae</taxon>
        <taxon>Pseudaestuariivita</taxon>
    </lineage>
</organism>
<dbReference type="PROSITE" id="PS51186">
    <property type="entry name" value="GNAT"/>
    <property type="match status" value="1"/>
</dbReference>
<evidence type="ECO:0000256" key="1">
    <source>
        <dbReference type="ARBA" id="ARBA00022679"/>
    </source>
</evidence>
<dbReference type="EMBL" id="AQQZ01000008">
    <property type="protein sequence ID" value="KNG92558.1"/>
    <property type="molecule type" value="Genomic_DNA"/>
</dbReference>
<name>A0A0L1JMD5_9RHOB</name>
<keyword evidence="1" id="KW-0808">Transferase</keyword>
<evidence type="ECO:0000313" key="5">
    <source>
        <dbReference type="Proteomes" id="UP000036938"/>
    </source>
</evidence>
<dbReference type="Pfam" id="PF13673">
    <property type="entry name" value="Acetyltransf_10"/>
    <property type="match status" value="1"/>
</dbReference>
<dbReference type="SUPFAM" id="SSF55729">
    <property type="entry name" value="Acyl-CoA N-acyltransferases (Nat)"/>
    <property type="match status" value="1"/>
</dbReference>
<comment type="caution">
    <text evidence="4">The sequence shown here is derived from an EMBL/GenBank/DDBJ whole genome shotgun (WGS) entry which is preliminary data.</text>
</comment>
<proteinExistence type="predicted"/>
<dbReference type="Proteomes" id="UP000036938">
    <property type="component" value="Unassembled WGS sequence"/>
</dbReference>
<evidence type="ECO:0000256" key="2">
    <source>
        <dbReference type="ARBA" id="ARBA00023315"/>
    </source>
</evidence>
<dbReference type="InterPro" id="IPR000182">
    <property type="entry name" value="GNAT_dom"/>
</dbReference>
<dbReference type="GO" id="GO:0016747">
    <property type="term" value="F:acyltransferase activity, transferring groups other than amino-acyl groups"/>
    <property type="evidence" value="ECO:0007669"/>
    <property type="project" value="InterPro"/>
</dbReference>
<reference evidence="4 5" key="1">
    <citation type="journal article" date="2015" name="Int. J. Syst. Evol. Microbiol.">
        <title>Aestuariivita atlantica sp. nov., isolated from deep sea sediment of the Atlantic Ocean.</title>
        <authorList>
            <person name="Li G."/>
            <person name="Lai Q."/>
            <person name="Du Y."/>
            <person name="Liu X."/>
            <person name="Sun F."/>
            <person name="Shao Z."/>
        </authorList>
    </citation>
    <scope>NUCLEOTIDE SEQUENCE [LARGE SCALE GENOMIC DNA]</scope>
    <source>
        <strain evidence="4 5">22II-S11-z3</strain>
    </source>
</reference>
<dbReference type="PANTHER" id="PTHR43877">
    <property type="entry name" value="AMINOALKYLPHOSPHONATE N-ACETYLTRANSFERASE-RELATED-RELATED"/>
    <property type="match status" value="1"/>
</dbReference>